<keyword evidence="2" id="KW-1185">Reference proteome</keyword>
<accession>A0A838AE16</accession>
<dbReference type="RefSeq" id="WP_180894361.1">
    <property type="nucleotide sequence ID" value="NZ_JACCKD010000007.1"/>
</dbReference>
<name>A0A838AE16_9PSEU</name>
<organism evidence="1 2">
    <name type="scientific">Haloechinothrix aidingensis</name>
    <dbReference type="NCBI Taxonomy" id="2752311"/>
    <lineage>
        <taxon>Bacteria</taxon>
        <taxon>Bacillati</taxon>
        <taxon>Actinomycetota</taxon>
        <taxon>Actinomycetes</taxon>
        <taxon>Pseudonocardiales</taxon>
        <taxon>Pseudonocardiaceae</taxon>
        <taxon>Haloechinothrix</taxon>
    </lineage>
</organism>
<dbReference type="PROSITE" id="PS51257">
    <property type="entry name" value="PROKAR_LIPOPROTEIN"/>
    <property type="match status" value="1"/>
</dbReference>
<evidence type="ECO:0000313" key="2">
    <source>
        <dbReference type="Proteomes" id="UP000582974"/>
    </source>
</evidence>
<protein>
    <submittedName>
        <fullName evidence="1">Uncharacterized protein</fullName>
    </submittedName>
</protein>
<dbReference type="EMBL" id="JACCKD010000007">
    <property type="protein sequence ID" value="MBA0127546.1"/>
    <property type="molecule type" value="Genomic_DNA"/>
</dbReference>
<dbReference type="Proteomes" id="UP000582974">
    <property type="component" value="Unassembled WGS sequence"/>
</dbReference>
<proteinExistence type="predicted"/>
<evidence type="ECO:0000313" key="1">
    <source>
        <dbReference type="EMBL" id="MBA0127546.1"/>
    </source>
</evidence>
<reference evidence="1 2" key="1">
    <citation type="submission" date="2020-07" db="EMBL/GenBank/DDBJ databases">
        <title>Genome of Haloechinothrix sp.</title>
        <authorList>
            <person name="Tang S.-K."/>
            <person name="Yang L."/>
            <person name="Zhu W.-Y."/>
        </authorList>
    </citation>
    <scope>NUCLEOTIDE SEQUENCE [LARGE SCALE GENOMIC DNA]</scope>
    <source>
        <strain evidence="1 2">YIM 98757</strain>
    </source>
</reference>
<comment type="caution">
    <text evidence="1">The sequence shown here is derived from an EMBL/GenBank/DDBJ whole genome shotgun (WGS) entry which is preliminary data.</text>
</comment>
<gene>
    <name evidence="1" type="ORF">H0B56_18535</name>
</gene>
<dbReference type="AlphaFoldDB" id="A0A838AE16"/>
<sequence>MDGRVARIAGVAAVGLALTSCSDPPGPAPAMPAPDIPEDAIAYDELRSTAQRPFPFTDDCAQISPEVAQQAGLAGEMETLDDALLDGCVLDAGADQPFGWLGVHGVRPSNDPDDDTAGESAFEGEWRGGSWTQGHFERSILLDRYYAVTTFDGENGSASCNVVVDTGSQRALEFIGYLEEEAGRAKHAEIFDDQYSSEPSDRDALETFVSEHCPAVREAAEVLLTEAIDPGGGSLATELK</sequence>